<dbReference type="EMBL" id="JAOQIO010000052">
    <property type="protein sequence ID" value="MCU6793485.1"/>
    <property type="molecule type" value="Genomic_DNA"/>
</dbReference>
<feature type="domain" description="Beta-lactamase-related" evidence="1">
    <location>
        <begin position="73"/>
        <end position="346"/>
    </location>
</feature>
<name>A0ABT2UFS5_9BACL</name>
<organism evidence="2 3">
    <name type="scientific">Paenibacillus baimaensis</name>
    <dbReference type="NCBI Taxonomy" id="2982185"/>
    <lineage>
        <taxon>Bacteria</taxon>
        <taxon>Bacillati</taxon>
        <taxon>Bacillota</taxon>
        <taxon>Bacilli</taxon>
        <taxon>Bacillales</taxon>
        <taxon>Paenibacillaceae</taxon>
        <taxon>Paenibacillus</taxon>
    </lineage>
</organism>
<keyword evidence="3" id="KW-1185">Reference proteome</keyword>
<accession>A0ABT2UFS5</accession>
<dbReference type="Proteomes" id="UP001652445">
    <property type="component" value="Unassembled WGS sequence"/>
</dbReference>
<dbReference type="InterPro" id="IPR001466">
    <property type="entry name" value="Beta-lactam-related"/>
</dbReference>
<sequence length="389" mass="42761">MLAVTTACGNQKETKADVYSDREIIKQLQELKKPDYWPTEQWKSSTPEAQGMDSTALADVMKQVPGNNIHSLVLVRNGYILAEGYNADASPDVAQDILSATKSLTSALTGIAIDEGKLKGVSQKLSEVLPQAVATSPDKGALTIENLLTMTSGLKWDNEGERSSNEMVDSSDWVKYILDQPLVGKMGKDFNYSNGNAHLMSAILQKAVNMPTAKYAEQKLFAPLGIKDVEWYADPQNIDIGAFSVHMKARDLAKIGYLYLHNGLWDKQQVLSTKWIEATLKKHDDQEFADGSLGSYGYFWWLKNIESKGTANRINMFYAAGSGGQRIYVLPKQNLIAVFTASTANSFVTESLLEKIVGAIRSDSPLPANADGVNNLNAVMTSFKQMKDK</sequence>
<proteinExistence type="predicted"/>
<dbReference type="PANTHER" id="PTHR43283">
    <property type="entry name" value="BETA-LACTAMASE-RELATED"/>
    <property type="match status" value="1"/>
</dbReference>
<gene>
    <name evidence="2" type="ORF">OB236_15365</name>
</gene>
<comment type="caution">
    <text evidence="2">The sequence shown here is derived from an EMBL/GenBank/DDBJ whole genome shotgun (WGS) entry which is preliminary data.</text>
</comment>
<dbReference type="RefSeq" id="WP_262684756.1">
    <property type="nucleotide sequence ID" value="NZ_JAOQIO010000052.1"/>
</dbReference>
<dbReference type="Pfam" id="PF00144">
    <property type="entry name" value="Beta-lactamase"/>
    <property type="match status" value="1"/>
</dbReference>
<dbReference type="InterPro" id="IPR050789">
    <property type="entry name" value="Diverse_Enzym_Activities"/>
</dbReference>
<evidence type="ECO:0000313" key="3">
    <source>
        <dbReference type="Proteomes" id="UP001652445"/>
    </source>
</evidence>
<reference evidence="2 3" key="1">
    <citation type="submission" date="2022-09" db="EMBL/GenBank/DDBJ databases">
        <authorList>
            <person name="Han X.L."/>
            <person name="Wang Q."/>
            <person name="Lu T."/>
        </authorList>
    </citation>
    <scope>NUCLEOTIDE SEQUENCE [LARGE SCALE GENOMIC DNA]</scope>
    <source>
        <strain evidence="2 3">WQ 127069</strain>
    </source>
</reference>
<dbReference type="PANTHER" id="PTHR43283:SF7">
    <property type="entry name" value="BETA-LACTAMASE-RELATED DOMAIN-CONTAINING PROTEIN"/>
    <property type="match status" value="1"/>
</dbReference>
<evidence type="ECO:0000313" key="2">
    <source>
        <dbReference type="EMBL" id="MCU6793485.1"/>
    </source>
</evidence>
<protein>
    <submittedName>
        <fullName evidence="2">Beta-lactamase family protein</fullName>
    </submittedName>
</protein>
<dbReference type="Gene3D" id="3.40.710.10">
    <property type="entry name" value="DD-peptidase/beta-lactamase superfamily"/>
    <property type="match status" value="1"/>
</dbReference>
<evidence type="ECO:0000259" key="1">
    <source>
        <dbReference type="Pfam" id="PF00144"/>
    </source>
</evidence>
<dbReference type="InterPro" id="IPR012338">
    <property type="entry name" value="Beta-lactam/transpept-like"/>
</dbReference>
<dbReference type="SUPFAM" id="SSF56601">
    <property type="entry name" value="beta-lactamase/transpeptidase-like"/>
    <property type="match status" value="1"/>
</dbReference>